<dbReference type="RefSeq" id="WP_062254551.1">
    <property type="nucleotide sequence ID" value="NZ_CP014229.1"/>
</dbReference>
<proteinExistence type="predicted"/>
<evidence type="ECO:0000313" key="2">
    <source>
        <dbReference type="EMBL" id="AMD91398.1"/>
    </source>
</evidence>
<name>A0A109WAD1_9BACT</name>
<reference evidence="3" key="1">
    <citation type="submission" date="2016-02" db="EMBL/GenBank/DDBJ databases">
        <authorList>
            <person name="Holder M.E."/>
            <person name="Ajami N.J."/>
            <person name="Petrosino J.F."/>
        </authorList>
    </citation>
    <scope>NUCLEOTIDE SEQUENCE [LARGE SCALE GENOMIC DNA]</scope>
    <source>
        <strain evidence="3">CCUG 45958</strain>
    </source>
</reference>
<dbReference type="KEGG" id="dfi:AXF13_15385"/>
<accession>A0A109WAD1</accession>
<organism evidence="2 3">
    <name type="scientific">Desulfovibrio fairfieldensis</name>
    <dbReference type="NCBI Taxonomy" id="44742"/>
    <lineage>
        <taxon>Bacteria</taxon>
        <taxon>Pseudomonadati</taxon>
        <taxon>Thermodesulfobacteriota</taxon>
        <taxon>Desulfovibrionia</taxon>
        <taxon>Desulfovibrionales</taxon>
        <taxon>Desulfovibrionaceae</taxon>
        <taxon>Desulfovibrio</taxon>
    </lineage>
</organism>
<dbReference type="Proteomes" id="UP000069241">
    <property type="component" value="Chromosome"/>
</dbReference>
<dbReference type="Pfam" id="PF11726">
    <property type="entry name" value="YagK_YfjJ_C"/>
    <property type="match status" value="1"/>
</dbReference>
<sequence>MRNMSIGIMNNMQRAYPYGYINNINNKILLLLEYYTMKHSKVLVVRFDIRYPVAYVKAGNNRDISTCLAYVVKKYKRWGLDPCYIWVREQCLSKHPHFHCALLLDGQKVRAYSHVFRNVEDAWGRTLGCPVTGCIDHCTVAGAPDYNGKMLRRDAGHEVYRARYHDVLRQISYLAKTYTKELGYDGQRNFGCTQFPH</sequence>
<evidence type="ECO:0000313" key="3">
    <source>
        <dbReference type="Proteomes" id="UP000069241"/>
    </source>
</evidence>
<gene>
    <name evidence="2" type="ORF">AXF13_15385</name>
</gene>
<evidence type="ECO:0000259" key="1">
    <source>
        <dbReference type="Pfam" id="PF11726"/>
    </source>
</evidence>
<dbReference type="InterPro" id="IPR057271">
    <property type="entry name" value="YagK_YfjJ_C"/>
</dbReference>
<keyword evidence="3" id="KW-1185">Reference proteome</keyword>
<dbReference type="AlphaFoldDB" id="A0A109WAD1"/>
<feature type="domain" description="YagK/YfjJ C-terminal" evidence="1">
    <location>
        <begin position="38"/>
        <end position="192"/>
    </location>
</feature>
<protein>
    <recommendedName>
        <fullName evidence="1">YagK/YfjJ C-terminal domain-containing protein</fullName>
    </recommendedName>
</protein>
<dbReference type="EMBL" id="CP014229">
    <property type="protein sequence ID" value="AMD91398.1"/>
    <property type="molecule type" value="Genomic_DNA"/>
</dbReference>